<feature type="region of interest" description="Disordered" evidence="1">
    <location>
        <begin position="1"/>
        <end position="27"/>
    </location>
</feature>
<name>A0A4U6TPJ3_SETVI</name>
<feature type="region of interest" description="Disordered" evidence="1">
    <location>
        <begin position="92"/>
        <end position="133"/>
    </location>
</feature>
<dbReference type="AlphaFoldDB" id="A0A4U6TPJ3"/>
<dbReference type="EMBL" id="CM016559">
    <property type="protein sequence ID" value="TKW02529.1"/>
    <property type="molecule type" value="Genomic_DNA"/>
</dbReference>
<evidence type="ECO:0000313" key="3">
    <source>
        <dbReference type="Proteomes" id="UP000298652"/>
    </source>
</evidence>
<accession>A0A4U6TPJ3</accession>
<organism evidence="2 3">
    <name type="scientific">Setaria viridis</name>
    <name type="common">Green bristlegrass</name>
    <name type="synonym">Setaria italica subsp. viridis</name>
    <dbReference type="NCBI Taxonomy" id="4556"/>
    <lineage>
        <taxon>Eukaryota</taxon>
        <taxon>Viridiplantae</taxon>
        <taxon>Streptophyta</taxon>
        <taxon>Embryophyta</taxon>
        <taxon>Tracheophyta</taxon>
        <taxon>Spermatophyta</taxon>
        <taxon>Magnoliopsida</taxon>
        <taxon>Liliopsida</taxon>
        <taxon>Poales</taxon>
        <taxon>Poaceae</taxon>
        <taxon>PACMAD clade</taxon>
        <taxon>Panicoideae</taxon>
        <taxon>Panicodae</taxon>
        <taxon>Paniceae</taxon>
        <taxon>Cenchrinae</taxon>
        <taxon>Setaria</taxon>
    </lineage>
</organism>
<dbReference type="Proteomes" id="UP000298652">
    <property type="component" value="Chromosome 8"/>
</dbReference>
<dbReference type="Gramene" id="TKW02529">
    <property type="protein sequence ID" value="TKW02529"/>
    <property type="gene ID" value="SEVIR_8G247900v2"/>
</dbReference>
<gene>
    <name evidence="2" type="ORF">SEVIR_8G247900v2</name>
</gene>
<sequence>MRPVIGDEALHVDGPPQHPRPSPPMSTHTSILWPCRCKIRDSLPSSDVASAIMEYLMRKSSAINLSCSCTVHVRSVRTSTASTHQYVFSPVVREADHQLDERRRRSPGQRPRPWPPHTSTAGTCHPPPPPPTI</sequence>
<evidence type="ECO:0000313" key="2">
    <source>
        <dbReference type="EMBL" id="TKW02529.1"/>
    </source>
</evidence>
<reference evidence="2" key="1">
    <citation type="submission" date="2019-03" db="EMBL/GenBank/DDBJ databases">
        <title>WGS assembly of Setaria viridis.</title>
        <authorList>
            <person name="Huang P."/>
            <person name="Jenkins J."/>
            <person name="Grimwood J."/>
            <person name="Barry K."/>
            <person name="Healey A."/>
            <person name="Mamidi S."/>
            <person name="Sreedasyam A."/>
            <person name="Shu S."/>
            <person name="Feldman M."/>
            <person name="Wu J."/>
            <person name="Yu Y."/>
            <person name="Chen C."/>
            <person name="Johnson J."/>
            <person name="Rokhsar D."/>
            <person name="Baxter I."/>
            <person name="Schmutz J."/>
            <person name="Brutnell T."/>
            <person name="Kellogg E."/>
        </authorList>
    </citation>
    <scope>NUCLEOTIDE SEQUENCE [LARGE SCALE GENOMIC DNA]</scope>
</reference>
<keyword evidence="3" id="KW-1185">Reference proteome</keyword>
<protein>
    <submittedName>
        <fullName evidence="2">Uncharacterized protein</fullName>
    </submittedName>
</protein>
<proteinExistence type="predicted"/>
<evidence type="ECO:0000256" key="1">
    <source>
        <dbReference type="SAM" id="MobiDB-lite"/>
    </source>
</evidence>
<feature type="compositionally biased region" description="Basic and acidic residues" evidence="1">
    <location>
        <begin position="93"/>
        <end position="103"/>
    </location>
</feature>